<accession>X1U954</accession>
<dbReference type="Gene3D" id="3.40.50.720">
    <property type="entry name" value="NAD(P)-binding Rossmann-like Domain"/>
    <property type="match status" value="1"/>
</dbReference>
<name>X1U954_9ZZZZ</name>
<evidence type="ECO:0000313" key="3">
    <source>
        <dbReference type="EMBL" id="GAJ00137.1"/>
    </source>
</evidence>
<evidence type="ECO:0000259" key="1">
    <source>
        <dbReference type="Pfam" id="PF01408"/>
    </source>
</evidence>
<reference evidence="3" key="1">
    <citation type="journal article" date="2014" name="Front. Microbiol.">
        <title>High frequency of phylogenetically diverse reductive dehalogenase-homologous genes in deep subseafloor sedimentary metagenomes.</title>
        <authorList>
            <person name="Kawai M."/>
            <person name="Futagami T."/>
            <person name="Toyoda A."/>
            <person name="Takaki Y."/>
            <person name="Nishi S."/>
            <person name="Hori S."/>
            <person name="Arai W."/>
            <person name="Tsubouchi T."/>
            <person name="Morono Y."/>
            <person name="Uchiyama I."/>
            <person name="Ito T."/>
            <person name="Fujiyama A."/>
            <person name="Inagaki F."/>
            <person name="Takami H."/>
        </authorList>
    </citation>
    <scope>NUCLEOTIDE SEQUENCE</scope>
    <source>
        <strain evidence="3">Expedition CK06-06</strain>
    </source>
</reference>
<dbReference type="SUPFAM" id="SSF51735">
    <property type="entry name" value="NAD(P)-binding Rossmann-fold domains"/>
    <property type="match status" value="1"/>
</dbReference>
<dbReference type="PANTHER" id="PTHR43377">
    <property type="entry name" value="BILIVERDIN REDUCTASE A"/>
    <property type="match status" value="1"/>
</dbReference>
<proteinExistence type="predicted"/>
<feature type="non-terminal residue" evidence="3">
    <location>
        <position position="267"/>
    </location>
</feature>
<organism evidence="3">
    <name type="scientific">marine sediment metagenome</name>
    <dbReference type="NCBI Taxonomy" id="412755"/>
    <lineage>
        <taxon>unclassified sequences</taxon>
        <taxon>metagenomes</taxon>
        <taxon>ecological metagenomes</taxon>
    </lineage>
</organism>
<dbReference type="EMBL" id="BARW01022507">
    <property type="protein sequence ID" value="GAJ00137.1"/>
    <property type="molecule type" value="Genomic_DNA"/>
</dbReference>
<dbReference type="SUPFAM" id="SSF55347">
    <property type="entry name" value="Glyceraldehyde-3-phosphate dehydrogenase-like, C-terminal domain"/>
    <property type="match status" value="1"/>
</dbReference>
<dbReference type="InterPro" id="IPR055170">
    <property type="entry name" value="GFO_IDH_MocA-like_dom"/>
</dbReference>
<dbReference type="InterPro" id="IPR036291">
    <property type="entry name" value="NAD(P)-bd_dom_sf"/>
</dbReference>
<sequence length="267" mass="30907">ASLKICCDLSKDRLMMLKERYPYVEVTSDYNRVLEDKKIGAVVIATSTPTHFDLAKMALQADKHVLVEKPLALDYGRAQELVDLARSYRKIIMVGHLLEYHPAVTEMKKRISRNELGEVWYVYSERLNLGKVRTMENALWCLAPHDISVVLYLLDLAPIEVSAQGESFLQKEKRVEDVVFINIRFEDGVLAHVHVSWLDPHKVRKMTLVGSKKMVVFDDMESRDKLKIFNKGVIKNSLDDRVEFNIRYGDVYIPKIEWAEPLRLECL</sequence>
<dbReference type="InterPro" id="IPR051450">
    <property type="entry name" value="Gfo/Idh/MocA_Oxidoreductases"/>
</dbReference>
<evidence type="ECO:0000259" key="2">
    <source>
        <dbReference type="Pfam" id="PF22725"/>
    </source>
</evidence>
<feature type="domain" description="GFO/IDH/MocA-like oxidoreductase" evidence="2">
    <location>
        <begin position="105"/>
        <end position="215"/>
    </location>
</feature>
<gene>
    <name evidence="3" type="ORF">S12H4_37545</name>
</gene>
<dbReference type="PANTHER" id="PTHR43377:SF6">
    <property type="entry name" value="GFO_IDH_MOCA-LIKE OXIDOREDUCTASE N-TERMINAL DOMAIN-CONTAINING PROTEIN"/>
    <property type="match status" value="1"/>
</dbReference>
<feature type="domain" description="Gfo/Idh/MocA-like oxidoreductase N-terminal" evidence="1">
    <location>
        <begin position="22"/>
        <end position="96"/>
    </location>
</feature>
<comment type="caution">
    <text evidence="3">The sequence shown here is derived from an EMBL/GenBank/DDBJ whole genome shotgun (WGS) entry which is preliminary data.</text>
</comment>
<dbReference type="InterPro" id="IPR000683">
    <property type="entry name" value="Gfo/Idh/MocA-like_OxRdtase_N"/>
</dbReference>
<protein>
    <submittedName>
        <fullName evidence="3">Uncharacterized protein</fullName>
    </submittedName>
</protein>
<dbReference type="Gene3D" id="3.30.360.10">
    <property type="entry name" value="Dihydrodipicolinate Reductase, domain 2"/>
    <property type="match status" value="1"/>
</dbReference>
<dbReference type="AlphaFoldDB" id="X1U954"/>
<dbReference type="GO" id="GO:0000166">
    <property type="term" value="F:nucleotide binding"/>
    <property type="evidence" value="ECO:0007669"/>
    <property type="project" value="InterPro"/>
</dbReference>
<dbReference type="Pfam" id="PF22725">
    <property type="entry name" value="GFO_IDH_MocA_C3"/>
    <property type="match status" value="1"/>
</dbReference>
<feature type="non-terminal residue" evidence="3">
    <location>
        <position position="1"/>
    </location>
</feature>
<dbReference type="Pfam" id="PF01408">
    <property type="entry name" value="GFO_IDH_MocA"/>
    <property type="match status" value="1"/>
</dbReference>